<comment type="caution">
    <text evidence="1">The sequence shown here is derived from an EMBL/GenBank/DDBJ whole genome shotgun (WGS) entry which is preliminary data.</text>
</comment>
<protein>
    <submittedName>
        <fullName evidence="1">Uncharacterized protein</fullName>
    </submittedName>
</protein>
<keyword evidence="2" id="KW-1185">Reference proteome</keyword>
<evidence type="ECO:0000313" key="2">
    <source>
        <dbReference type="Proteomes" id="UP000828048"/>
    </source>
</evidence>
<evidence type="ECO:0000313" key="1">
    <source>
        <dbReference type="EMBL" id="KAH7842862.1"/>
    </source>
</evidence>
<organism evidence="1 2">
    <name type="scientific">Vaccinium darrowii</name>
    <dbReference type="NCBI Taxonomy" id="229202"/>
    <lineage>
        <taxon>Eukaryota</taxon>
        <taxon>Viridiplantae</taxon>
        <taxon>Streptophyta</taxon>
        <taxon>Embryophyta</taxon>
        <taxon>Tracheophyta</taxon>
        <taxon>Spermatophyta</taxon>
        <taxon>Magnoliopsida</taxon>
        <taxon>eudicotyledons</taxon>
        <taxon>Gunneridae</taxon>
        <taxon>Pentapetalae</taxon>
        <taxon>asterids</taxon>
        <taxon>Ericales</taxon>
        <taxon>Ericaceae</taxon>
        <taxon>Vaccinioideae</taxon>
        <taxon>Vaccinieae</taxon>
        <taxon>Vaccinium</taxon>
    </lineage>
</organism>
<accession>A0ACB7XPZ1</accession>
<sequence>MAIESQDTNDLLTRMEEMIAGMIGEIRNLQNNQQPPVQNAPPPPPGPQPNNANNDPVAADTGPPRVVLQRENPNANQRPAEVLINERRVRNFQKMKPPTFEGGLNVTQAEEWLTEMEKIFRTEPGMAWARFKKIYKKKYIPKAIRDSKATEFQNLKQRGSMTVTEYDEKFTSLANYAEHLIPDEASKARRFEDGLLLEYRKHIKPLNFETYAEVLNFALMLEAEDNNAKKYEESKKRWKSNRGAGEGRSSKKPYAGPSYQGKNNNKSSNNRNNSGSNNRGNNNQNDPTPICNICGKAHHIVCWRTTGGCFGCGEMGHIKRDCPKMRKGANVVPLGNREQGAGVGRRQAKAFALVPGDPHNTEEVVAAWADCNSVCHFGEAPTRLTMEVNFEKSNQLSS</sequence>
<proteinExistence type="predicted"/>
<name>A0ACB7XPZ1_9ERIC</name>
<dbReference type="EMBL" id="CM037151">
    <property type="protein sequence ID" value="KAH7842862.1"/>
    <property type="molecule type" value="Genomic_DNA"/>
</dbReference>
<gene>
    <name evidence="1" type="ORF">Vadar_009889</name>
</gene>
<reference evidence="1 2" key="1">
    <citation type="journal article" date="2021" name="Hortic Res">
        <title>High-quality reference genome and annotation aids understanding of berry development for evergreen blueberry (Vaccinium darrowii).</title>
        <authorList>
            <person name="Yu J."/>
            <person name="Hulse-Kemp A.M."/>
            <person name="Babiker E."/>
            <person name="Staton M."/>
        </authorList>
    </citation>
    <scope>NUCLEOTIDE SEQUENCE [LARGE SCALE GENOMIC DNA]</scope>
    <source>
        <strain evidence="2">cv. NJ 8807/NJ 8810</strain>
        <tissue evidence="1">Young leaf</tissue>
    </source>
</reference>
<dbReference type="Proteomes" id="UP000828048">
    <property type="component" value="Chromosome 1"/>
</dbReference>